<dbReference type="AlphaFoldDB" id="A0A0C1MPC1"/>
<dbReference type="EMBL" id="JWIC01000001">
    <property type="protein sequence ID" value="KID58919.1"/>
    <property type="molecule type" value="Genomic_DNA"/>
</dbReference>
<comment type="caution">
    <text evidence="2">The sequence shown here is derived from an EMBL/GenBank/DDBJ whole genome shotgun (WGS) entry which is preliminary data.</text>
</comment>
<evidence type="ECO:0000313" key="3">
    <source>
        <dbReference type="Proteomes" id="UP000031327"/>
    </source>
</evidence>
<dbReference type="Pfam" id="PF01878">
    <property type="entry name" value="EVE"/>
    <property type="match status" value="1"/>
</dbReference>
<dbReference type="SUPFAM" id="SSF88697">
    <property type="entry name" value="PUA domain-like"/>
    <property type="match status" value="1"/>
</dbReference>
<evidence type="ECO:0000259" key="1">
    <source>
        <dbReference type="Pfam" id="PF01878"/>
    </source>
</evidence>
<organism evidence="2 3">
    <name type="scientific">Pseudoalteromonas luteoviolacea</name>
    <dbReference type="NCBI Taxonomy" id="43657"/>
    <lineage>
        <taxon>Bacteria</taxon>
        <taxon>Pseudomonadati</taxon>
        <taxon>Pseudomonadota</taxon>
        <taxon>Gammaproteobacteria</taxon>
        <taxon>Alteromonadales</taxon>
        <taxon>Pseudoalteromonadaceae</taxon>
        <taxon>Pseudoalteromonas</taxon>
    </lineage>
</organism>
<dbReference type="RefSeq" id="WP_039607534.1">
    <property type="nucleotide sequence ID" value="NZ_JWIC01000001.1"/>
</dbReference>
<protein>
    <recommendedName>
        <fullName evidence="1">EVE domain-containing protein</fullName>
    </recommendedName>
</protein>
<reference evidence="2 3" key="1">
    <citation type="submission" date="2014-12" db="EMBL/GenBank/DDBJ databases">
        <title>Draft Genome Sequence of Pseudoalteromonas luteoviolacea HI1.</title>
        <authorList>
            <person name="Asahina A.Y."/>
            <person name="Hadfield M.G."/>
        </authorList>
    </citation>
    <scope>NUCLEOTIDE SEQUENCE [LARGE SCALE GENOMIC DNA]</scope>
    <source>
        <strain evidence="2 3">HI1</strain>
    </source>
</reference>
<proteinExistence type="predicted"/>
<name>A0A0C1MPC1_9GAMM</name>
<dbReference type="InterPro" id="IPR047197">
    <property type="entry name" value="THYN1-like_EVE"/>
</dbReference>
<feature type="domain" description="EVE" evidence="1">
    <location>
        <begin position="2"/>
        <end position="150"/>
    </location>
</feature>
<gene>
    <name evidence="2" type="ORF">JF50_00160</name>
</gene>
<accession>A0A0C1MPC1</accession>
<dbReference type="PANTHER" id="PTHR14087">
    <property type="entry name" value="THYMOCYTE NUCLEAR PROTEIN 1"/>
    <property type="match status" value="1"/>
</dbReference>
<dbReference type="InterPro" id="IPR052181">
    <property type="entry name" value="5hmC_binding"/>
</dbReference>
<dbReference type="OrthoDB" id="9791347at2"/>
<dbReference type="Proteomes" id="UP000031327">
    <property type="component" value="Unassembled WGS sequence"/>
</dbReference>
<dbReference type="Gene3D" id="3.10.590.10">
    <property type="entry name" value="ph1033 like domains"/>
    <property type="match status" value="1"/>
</dbReference>
<dbReference type="CDD" id="cd21133">
    <property type="entry name" value="EVE"/>
    <property type="match status" value="1"/>
</dbReference>
<evidence type="ECO:0000313" key="2">
    <source>
        <dbReference type="EMBL" id="KID58919.1"/>
    </source>
</evidence>
<dbReference type="InterPro" id="IPR015947">
    <property type="entry name" value="PUA-like_sf"/>
</dbReference>
<sequence length="153" mass="17542">MAYWLFKTEPDAYSLDDLKNAPEQSTFWEGIRNYQARNFMRDQMQVGDEVFIYHSSCKVPAVVGIAKVTQGAQTDPYQFDASSDYYDPKSTPDNPRWVGVTVQYVEQLPEQVTLKAIKAEDAITELALKKAGRLSIMPVTEVEWRHIITMSKR</sequence>
<dbReference type="PANTHER" id="PTHR14087:SF7">
    <property type="entry name" value="THYMOCYTE NUCLEAR PROTEIN 1"/>
    <property type="match status" value="1"/>
</dbReference>
<dbReference type="InterPro" id="IPR002740">
    <property type="entry name" value="EVE_domain"/>
</dbReference>